<dbReference type="GO" id="GO:0050521">
    <property type="term" value="F:alpha-glucan, water dikinase activity"/>
    <property type="evidence" value="ECO:0000318"/>
    <property type="project" value="GO_Central"/>
</dbReference>
<keyword evidence="14" id="KW-0119">Carbohydrate metabolism</keyword>
<feature type="domain" description="Pyruvate phosphate dikinase AMP/ATP-binding" evidence="16">
    <location>
        <begin position="703"/>
        <end position="779"/>
    </location>
</feature>
<feature type="domain" description="Alpha-glucan water dikinase phosphohistidine-like" evidence="17">
    <location>
        <begin position="448"/>
        <end position="560"/>
    </location>
</feature>
<comment type="subunit">
    <text evidence="4">Homodimer.</text>
</comment>
<dbReference type="GO" id="GO:0005524">
    <property type="term" value="F:ATP binding"/>
    <property type="evidence" value="ECO:0007669"/>
    <property type="project" value="UniProtKB-KW"/>
</dbReference>
<keyword evidence="12" id="KW-0460">Magnesium</keyword>
<keyword evidence="11" id="KW-0067">ATP-binding</keyword>
<evidence type="ECO:0000256" key="1">
    <source>
        <dbReference type="ARBA" id="ARBA00001946"/>
    </source>
</evidence>
<evidence type="ECO:0000256" key="3">
    <source>
        <dbReference type="ARBA" id="ARBA00007837"/>
    </source>
</evidence>
<keyword evidence="7" id="KW-0808">Transferase</keyword>
<dbReference type="Gene3D" id="3.30.1490.20">
    <property type="entry name" value="ATP-grasp fold, A domain"/>
    <property type="match status" value="1"/>
</dbReference>
<evidence type="ECO:0000256" key="11">
    <source>
        <dbReference type="ARBA" id="ARBA00022840"/>
    </source>
</evidence>
<evidence type="ECO:0000256" key="6">
    <source>
        <dbReference type="ARBA" id="ARBA00022640"/>
    </source>
</evidence>
<evidence type="ECO:0000256" key="14">
    <source>
        <dbReference type="ARBA" id="ARBA00023277"/>
    </source>
</evidence>
<organism evidence="18 19">
    <name type="scientific">Lactuca sativa</name>
    <name type="common">Garden lettuce</name>
    <dbReference type="NCBI Taxonomy" id="4236"/>
    <lineage>
        <taxon>Eukaryota</taxon>
        <taxon>Viridiplantae</taxon>
        <taxon>Streptophyta</taxon>
        <taxon>Embryophyta</taxon>
        <taxon>Tracheophyta</taxon>
        <taxon>Spermatophyta</taxon>
        <taxon>Magnoliopsida</taxon>
        <taxon>eudicotyledons</taxon>
        <taxon>Gunneridae</taxon>
        <taxon>Pentapetalae</taxon>
        <taxon>asterids</taxon>
        <taxon>campanulids</taxon>
        <taxon>Asterales</taxon>
        <taxon>Asteraceae</taxon>
        <taxon>Cichorioideae</taxon>
        <taxon>Cichorieae</taxon>
        <taxon>Lactucinae</taxon>
        <taxon>Lactuca</taxon>
    </lineage>
</organism>
<dbReference type="InterPro" id="IPR054481">
    <property type="entry name" value="GWD1_pHisD"/>
</dbReference>
<dbReference type="Proteomes" id="UP000235145">
    <property type="component" value="Unassembled WGS sequence"/>
</dbReference>
<evidence type="ECO:0000256" key="10">
    <source>
        <dbReference type="ARBA" id="ARBA00022777"/>
    </source>
</evidence>
<evidence type="ECO:0000259" key="17">
    <source>
        <dbReference type="Pfam" id="PF22973"/>
    </source>
</evidence>
<keyword evidence="8" id="KW-0479">Metal-binding</keyword>
<comment type="subcellular location">
    <subcellularLocation>
        <location evidence="2">Plastid</location>
        <location evidence="2">Chloroplast</location>
    </subcellularLocation>
</comment>
<dbReference type="GO" id="GO:0046872">
    <property type="term" value="F:metal ion binding"/>
    <property type="evidence" value="ECO:0007669"/>
    <property type="project" value="UniProtKB-KW"/>
</dbReference>
<comment type="caution">
    <text evidence="18">The sequence shown here is derived from an EMBL/GenBank/DDBJ whole genome shotgun (WGS) entry which is preliminary data.</text>
</comment>
<keyword evidence="19" id="KW-1185">Reference proteome</keyword>
<dbReference type="PANTHER" id="PTHR46999:SF6">
    <property type="entry name" value="ALPHA-GLUCAN, WATER DIKINASE"/>
    <property type="match status" value="1"/>
</dbReference>
<proteinExistence type="inferred from homology"/>
<evidence type="ECO:0000256" key="13">
    <source>
        <dbReference type="ARBA" id="ARBA00022946"/>
    </source>
</evidence>
<evidence type="ECO:0000256" key="7">
    <source>
        <dbReference type="ARBA" id="ARBA00022679"/>
    </source>
</evidence>
<name>A0A9R1XLR8_LACSA</name>
<keyword evidence="9" id="KW-0547">Nucleotide-binding</keyword>
<accession>A0A9R1XLR8</accession>
<sequence>MGKVAERVTVSVWINWCIHKFYNIHGFNMRGVGKKKGQISEISQAQDRLVDKLQNVYKSYPQYSELVRMIMSTVGRGGEGDVGQRIRDEILVVQKKNNCKGGMMEEWHQKLHNNTSPDDVIICQALIDYIKSDMDISVYWNTLNSNGITKERLLSYDRAIRNEPKFTSDQKEGLLRDLGNYMRTLKAVHSGADLESAISNCMGYRSEGKGFMVGVKINPISGLPSGFPVIFNIFFNSKKASVHCSSSTHKRAKQELLQFVLEHVEDKNVEPLLEGLLEARAELKPLLSTSNDRLKDLLFMDIALDSTVRTAIERSYEELKNAKPEKIMYLVTLLLENLILSSDNNEDLIYCWKGWDRALTMLKSGENDWALFAKSVLDRTRLALASKGELYHQLFQPSAEYLGALLGLDQWAVSIFTEEMIRSGSAASLSSLVNRLDPILRSVANLGSWQVISPVEAVGYIVVVDELLSVQNKTYEKPTILVAKTVSGEEEIPDGTVAVLTPDMPDVLSHVSVRARNSKVCFATCFDTDILNDLRAQEGKLLSLKPTSADITYSEVKEEDVTRSSNLEEVDPSPTIKLVKKQFNGSYAISSDEFTSEMVGAKSRNIAYLKGKVPSWVGIPTSVALPFGVFEKVLSDDLNRGVSEKLQILNKQLGAGESDVLGEIRKTVLELAAPPQLVQELKDKMKSSEMPWPGDEGEKRWEQAWMAIKKVWGSKWNERAYFSTKKVKLDHDFLCMAVLVQEIINADYAFVIHTTNPSSGDSSEIYAEVVKGLGETLVGAYPGRALSFISKKDNLDSPKVLGYPSKPIGLFIRRSIIFRSDSNGEDLEGYAGAGLYDSVPMDEEDKVILDYSCDPLIVDVDFRKSILSSIARAGDAIEKLYGSPQDIEGVVRDGKIYVVQTRPQM</sequence>
<dbReference type="PANTHER" id="PTHR46999">
    <property type="entry name" value="ALPHA-GLUCAN WATER DIKINASE 1, CHLOROPLASTIC-RELATED"/>
    <property type="match status" value="1"/>
</dbReference>
<keyword evidence="10" id="KW-0418">Kinase</keyword>
<keyword evidence="13" id="KW-0809">Transit peptide</keyword>
<keyword evidence="6" id="KW-0934">Plastid</keyword>
<evidence type="ECO:0000313" key="19">
    <source>
        <dbReference type="Proteomes" id="UP000235145"/>
    </source>
</evidence>
<evidence type="ECO:0000256" key="9">
    <source>
        <dbReference type="ARBA" id="ARBA00022741"/>
    </source>
</evidence>
<evidence type="ECO:0000256" key="15">
    <source>
        <dbReference type="ARBA" id="ARBA00066331"/>
    </source>
</evidence>
<protein>
    <recommendedName>
        <fullName evidence="15">alpha-glucan, water dikinase</fullName>
        <ecNumber evidence="15">2.7.9.4</ecNumber>
    </recommendedName>
</protein>
<evidence type="ECO:0000256" key="12">
    <source>
        <dbReference type="ARBA" id="ARBA00022842"/>
    </source>
</evidence>
<keyword evidence="5" id="KW-0150">Chloroplast</keyword>
<evidence type="ECO:0000259" key="16">
    <source>
        <dbReference type="Pfam" id="PF01326"/>
    </source>
</evidence>
<dbReference type="GO" id="GO:0005983">
    <property type="term" value="P:starch catabolic process"/>
    <property type="evidence" value="ECO:0000318"/>
    <property type="project" value="GO_Central"/>
</dbReference>
<dbReference type="Pfam" id="PF01326">
    <property type="entry name" value="PPDK_N"/>
    <property type="match status" value="1"/>
</dbReference>
<dbReference type="GO" id="GO:0009507">
    <property type="term" value="C:chloroplast"/>
    <property type="evidence" value="ECO:0007669"/>
    <property type="project" value="UniProtKB-SubCell"/>
</dbReference>
<evidence type="ECO:0000256" key="4">
    <source>
        <dbReference type="ARBA" id="ARBA00011738"/>
    </source>
</evidence>
<comment type="similarity">
    <text evidence="3">Belongs to the PEP-utilizing enzyme family.</text>
</comment>
<comment type="cofactor">
    <cofactor evidence="1">
        <name>Mg(2+)</name>
        <dbReference type="ChEBI" id="CHEBI:18420"/>
    </cofactor>
</comment>
<dbReference type="Gene3D" id="3.30.470.20">
    <property type="entry name" value="ATP-grasp fold, B domain"/>
    <property type="match status" value="1"/>
</dbReference>
<dbReference type="EC" id="2.7.9.4" evidence="15"/>
<dbReference type="FunFam" id="3.30.1490.20:FF:000033">
    <property type="entry name" value="alpha-glucan water dikinase, chloroplastic isoform X2"/>
    <property type="match status" value="1"/>
</dbReference>
<dbReference type="EMBL" id="NBSK02000004">
    <property type="protein sequence ID" value="KAJ0212177.1"/>
    <property type="molecule type" value="Genomic_DNA"/>
</dbReference>
<reference evidence="18 19" key="1">
    <citation type="journal article" date="2017" name="Nat. Commun.">
        <title>Genome assembly with in vitro proximity ligation data and whole-genome triplication in lettuce.</title>
        <authorList>
            <person name="Reyes-Chin-Wo S."/>
            <person name="Wang Z."/>
            <person name="Yang X."/>
            <person name="Kozik A."/>
            <person name="Arikit S."/>
            <person name="Song C."/>
            <person name="Xia L."/>
            <person name="Froenicke L."/>
            <person name="Lavelle D.O."/>
            <person name="Truco M.J."/>
            <person name="Xia R."/>
            <person name="Zhu S."/>
            <person name="Xu C."/>
            <person name="Xu H."/>
            <person name="Xu X."/>
            <person name="Cox K."/>
            <person name="Korf I."/>
            <person name="Meyers B.C."/>
            <person name="Michelmore R.W."/>
        </authorList>
    </citation>
    <scope>NUCLEOTIDE SEQUENCE [LARGE SCALE GENOMIC DNA]</scope>
    <source>
        <strain evidence="19">cv. Salinas</strain>
        <tissue evidence="18">Seedlings</tissue>
    </source>
</reference>
<dbReference type="SUPFAM" id="SSF56059">
    <property type="entry name" value="Glutathione synthetase ATP-binding domain-like"/>
    <property type="match status" value="1"/>
</dbReference>
<evidence type="ECO:0000313" key="18">
    <source>
        <dbReference type="EMBL" id="KAJ0212177.1"/>
    </source>
</evidence>
<dbReference type="AlphaFoldDB" id="A0A9R1XLR8"/>
<dbReference type="Pfam" id="PF22973">
    <property type="entry name" value="GWD1_pHisD"/>
    <property type="match status" value="1"/>
</dbReference>
<dbReference type="InterPro" id="IPR013815">
    <property type="entry name" value="ATP_grasp_subdomain_1"/>
</dbReference>
<dbReference type="InterPro" id="IPR002192">
    <property type="entry name" value="PPDK_AMP/ATP-bd"/>
</dbReference>
<evidence type="ECO:0000256" key="2">
    <source>
        <dbReference type="ARBA" id="ARBA00004229"/>
    </source>
</evidence>
<evidence type="ECO:0000256" key="8">
    <source>
        <dbReference type="ARBA" id="ARBA00022723"/>
    </source>
</evidence>
<gene>
    <name evidence="18" type="ORF">LSAT_V11C400159230</name>
</gene>
<evidence type="ECO:0000256" key="5">
    <source>
        <dbReference type="ARBA" id="ARBA00022528"/>
    </source>
</evidence>